<dbReference type="GO" id="GO:0005634">
    <property type="term" value="C:nucleus"/>
    <property type="evidence" value="ECO:0007669"/>
    <property type="project" value="TreeGrafter"/>
</dbReference>
<sequence>MSSPQKRVLCLHGYSQNASMFSKKLAALRQQLPEVELVFIDALHVLQPVDLPAPSQMGYFSGFDSEPPSKEPQRGWWKTQNVQSIAAGLEVTLAQLKDVLKEQGVFNGVLGFSQGAVLAALLSGLLEKPETYPLFLEDGKAVHPPFEFCISVAGYKPLDPLGAKLLTPNFKTPTLHVIGHNDIIVTPERSQSLIDASLNGRVEFHDGGHFVPSKTAWRKFLAETLVISVRACTKYFPTLKSSSSLHNLQKKQSPMRTTGRFEDFRDPSLPPVQDA</sequence>
<reference evidence="4 5" key="1">
    <citation type="submission" date="2016-08" db="EMBL/GenBank/DDBJ databases">
        <authorList>
            <consortium name="Lentinula edodes genome sequencing consortium"/>
            <person name="Sakamoto Y."/>
            <person name="Nakade K."/>
            <person name="Sato S."/>
            <person name="Yoshida Y."/>
            <person name="Miyazaki K."/>
            <person name="Natsume S."/>
            <person name="Konno N."/>
        </authorList>
    </citation>
    <scope>NUCLEOTIDE SEQUENCE [LARGE SCALE GENOMIC DNA]</scope>
    <source>
        <strain evidence="4 5">NBRC 111202</strain>
    </source>
</reference>
<proteinExistence type="predicted"/>
<evidence type="ECO:0000256" key="2">
    <source>
        <dbReference type="SAM" id="MobiDB-lite"/>
    </source>
</evidence>
<dbReference type="GO" id="GO:0005737">
    <property type="term" value="C:cytoplasm"/>
    <property type="evidence" value="ECO:0007669"/>
    <property type="project" value="TreeGrafter"/>
</dbReference>
<reference evidence="4 5" key="2">
    <citation type="submission" date="2017-02" db="EMBL/GenBank/DDBJ databases">
        <title>A genome survey and senescence transcriptome analysis in Lentinula edodes.</title>
        <authorList>
            <person name="Sakamoto Y."/>
            <person name="Nakade K."/>
            <person name="Sato S."/>
            <person name="Yoshida Y."/>
            <person name="Miyazaki K."/>
            <person name="Natsume S."/>
            <person name="Konno N."/>
        </authorList>
    </citation>
    <scope>NUCLEOTIDE SEQUENCE [LARGE SCALE GENOMIC DNA]</scope>
    <source>
        <strain evidence="4 5">NBRC 111202</strain>
    </source>
</reference>
<dbReference type="GO" id="GO:0016787">
    <property type="term" value="F:hydrolase activity"/>
    <property type="evidence" value="ECO:0007669"/>
    <property type="project" value="UniProtKB-KW"/>
</dbReference>
<gene>
    <name evidence="4" type="ORF">LENED_012626</name>
</gene>
<keyword evidence="5" id="KW-1185">Reference proteome</keyword>
<feature type="domain" description="Serine hydrolase" evidence="3">
    <location>
        <begin position="2"/>
        <end position="219"/>
    </location>
</feature>
<dbReference type="STRING" id="5353.A0A1Q3ET60"/>
<feature type="region of interest" description="Disordered" evidence="2">
    <location>
        <begin position="246"/>
        <end position="275"/>
    </location>
</feature>
<protein>
    <submittedName>
        <fullName evidence="4">FSH1-domain-containing protein</fullName>
    </submittedName>
</protein>
<dbReference type="InterPro" id="IPR005645">
    <property type="entry name" value="FSH-like_dom"/>
</dbReference>
<organism evidence="4 5">
    <name type="scientific">Lentinula edodes</name>
    <name type="common">Shiitake mushroom</name>
    <name type="synonym">Lentinus edodes</name>
    <dbReference type="NCBI Taxonomy" id="5353"/>
    <lineage>
        <taxon>Eukaryota</taxon>
        <taxon>Fungi</taxon>
        <taxon>Dikarya</taxon>
        <taxon>Basidiomycota</taxon>
        <taxon>Agaricomycotina</taxon>
        <taxon>Agaricomycetes</taxon>
        <taxon>Agaricomycetidae</taxon>
        <taxon>Agaricales</taxon>
        <taxon>Marasmiineae</taxon>
        <taxon>Omphalotaceae</taxon>
        <taxon>Lentinula</taxon>
    </lineage>
</organism>
<feature type="compositionally biased region" description="Polar residues" evidence="2">
    <location>
        <begin position="246"/>
        <end position="256"/>
    </location>
</feature>
<dbReference type="EMBL" id="BDGU01001689">
    <property type="protein sequence ID" value="GAW10368.1"/>
    <property type="molecule type" value="Genomic_DNA"/>
</dbReference>
<dbReference type="SUPFAM" id="SSF53474">
    <property type="entry name" value="alpha/beta-Hydrolases"/>
    <property type="match status" value="1"/>
</dbReference>
<dbReference type="PANTHER" id="PTHR48070">
    <property type="entry name" value="ESTERASE OVCA2"/>
    <property type="match status" value="1"/>
</dbReference>
<dbReference type="Pfam" id="PF03959">
    <property type="entry name" value="FSH1"/>
    <property type="match status" value="1"/>
</dbReference>
<dbReference type="AlphaFoldDB" id="A0A1Q3ET60"/>
<evidence type="ECO:0000259" key="3">
    <source>
        <dbReference type="Pfam" id="PF03959"/>
    </source>
</evidence>
<dbReference type="Proteomes" id="UP000188533">
    <property type="component" value="Unassembled WGS sequence"/>
</dbReference>
<keyword evidence="1" id="KW-0378">Hydrolase</keyword>
<dbReference type="PANTHER" id="PTHR48070:SF6">
    <property type="entry name" value="ESTERASE OVCA2"/>
    <property type="match status" value="1"/>
</dbReference>
<accession>A0A1Q3ET60</accession>
<evidence type="ECO:0000313" key="5">
    <source>
        <dbReference type="Proteomes" id="UP000188533"/>
    </source>
</evidence>
<evidence type="ECO:0000313" key="4">
    <source>
        <dbReference type="EMBL" id="GAW10368.1"/>
    </source>
</evidence>
<evidence type="ECO:0000256" key="1">
    <source>
        <dbReference type="ARBA" id="ARBA00022801"/>
    </source>
</evidence>
<dbReference type="Gene3D" id="3.40.50.1820">
    <property type="entry name" value="alpha/beta hydrolase"/>
    <property type="match status" value="1"/>
</dbReference>
<comment type="caution">
    <text evidence="4">The sequence shown here is derived from an EMBL/GenBank/DDBJ whole genome shotgun (WGS) entry which is preliminary data.</text>
</comment>
<name>A0A1Q3ET60_LENED</name>
<dbReference type="InterPro" id="IPR029058">
    <property type="entry name" value="AB_hydrolase_fold"/>
</dbReference>
<dbReference type="InterPro" id="IPR050593">
    <property type="entry name" value="LovG"/>
</dbReference>